<dbReference type="RefSeq" id="XP_033452808.1">
    <property type="nucleotide sequence ID" value="XM_033595157.1"/>
</dbReference>
<comment type="caution">
    <text evidence="5">Lacks conserved residue(s) required for the propagation of feature annotation.</text>
</comment>
<keyword evidence="3" id="KW-0732">Signal</keyword>
<evidence type="ECO:0000259" key="6">
    <source>
        <dbReference type="PROSITE" id="PS51895"/>
    </source>
</evidence>
<comment type="subcellular location">
    <subcellularLocation>
        <location evidence="1">Secreted</location>
    </subcellularLocation>
</comment>
<evidence type="ECO:0000256" key="1">
    <source>
        <dbReference type="ARBA" id="ARBA00004613"/>
    </source>
</evidence>
<accession>A0A6A5RYY0</accession>
<keyword evidence="8" id="KW-1185">Reference proteome</keyword>
<gene>
    <name evidence="7" type="ORF">M421DRAFT_53807</name>
</gene>
<dbReference type="OrthoDB" id="3928926at2759"/>
<evidence type="ECO:0000256" key="2">
    <source>
        <dbReference type="ARBA" id="ARBA00022525"/>
    </source>
</evidence>
<dbReference type="Pfam" id="PF16541">
    <property type="entry name" value="AltA1"/>
    <property type="match status" value="1"/>
</dbReference>
<evidence type="ECO:0000313" key="7">
    <source>
        <dbReference type="EMBL" id="KAF1932560.1"/>
    </source>
</evidence>
<dbReference type="GeneID" id="54352824"/>
<keyword evidence="4 5" id="KW-1015">Disulfide bond</keyword>
<protein>
    <submittedName>
        <fullName evidence="7">Alt a 1 major allergen</fullName>
    </submittedName>
</protein>
<organism evidence="7 8">
    <name type="scientific">Didymella exigua CBS 183.55</name>
    <dbReference type="NCBI Taxonomy" id="1150837"/>
    <lineage>
        <taxon>Eukaryota</taxon>
        <taxon>Fungi</taxon>
        <taxon>Dikarya</taxon>
        <taxon>Ascomycota</taxon>
        <taxon>Pezizomycotina</taxon>
        <taxon>Dothideomycetes</taxon>
        <taxon>Pleosporomycetidae</taxon>
        <taxon>Pleosporales</taxon>
        <taxon>Pleosporineae</taxon>
        <taxon>Didymellaceae</taxon>
        <taxon>Didymella</taxon>
    </lineage>
</organism>
<dbReference type="PROSITE" id="PS51895">
    <property type="entry name" value="AA1"/>
    <property type="match status" value="1"/>
</dbReference>
<name>A0A6A5RYY0_9PLEO</name>
<keyword evidence="2" id="KW-0964">Secreted</keyword>
<dbReference type="CDD" id="cd12798">
    <property type="entry name" value="Alt_A1"/>
    <property type="match status" value="1"/>
</dbReference>
<feature type="domain" description="AA1-like" evidence="6">
    <location>
        <begin position="17"/>
        <end position="134"/>
    </location>
</feature>
<dbReference type="Proteomes" id="UP000800082">
    <property type="component" value="Unassembled WGS sequence"/>
</dbReference>
<sequence length="139" mass="15193">MAAPLEARQDNCPVVQQGDYVWKISNFTARKLDGKTISSLSFNIKATNAGTLDFDCSSASNVEDGKFYQCGDNSFIYFAYQADRNGLILKQDVSDDIQFVATTTLPNYCRAGGSGPDDYVCQGTSPAYITLVQYPGKLE</sequence>
<evidence type="ECO:0000256" key="5">
    <source>
        <dbReference type="PROSITE-ProRule" id="PRU01243"/>
    </source>
</evidence>
<feature type="disulfide bond" evidence="5">
    <location>
        <begin position="109"/>
        <end position="121"/>
    </location>
</feature>
<evidence type="ECO:0000256" key="4">
    <source>
        <dbReference type="ARBA" id="ARBA00023157"/>
    </source>
</evidence>
<dbReference type="GO" id="GO:0005576">
    <property type="term" value="C:extracellular region"/>
    <property type="evidence" value="ECO:0007669"/>
    <property type="project" value="UniProtKB-SubCell"/>
</dbReference>
<evidence type="ECO:0000313" key="8">
    <source>
        <dbReference type="Proteomes" id="UP000800082"/>
    </source>
</evidence>
<dbReference type="EMBL" id="ML978958">
    <property type="protein sequence ID" value="KAF1932560.1"/>
    <property type="molecule type" value="Genomic_DNA"/>
</dbReference>
<reference evidence="7" key="1">
    <citation type="journal article" date="2020" name="Stud. Mycol.">
        <title>101 Dothideomycetes genomes: a test case for predicting lifestyles and emergence of pathogens.</title>
        <authorList>
            <person name="Haridas S."/>
            <person name="Albert R."/>
            <person name="Binder M."/>
            <person name="Bloem J."/>
            <person name="Labutti K."/>
            <person name="Salamov A."/>
            <person name="Andreopoulos B."/>
            <person name="Baker S."/>
            <person name="Barry K."/>
            <person name="Bills G."/>
            <person name="Bluhm B."/>
            <person name="Cannon C."/>
            <person name="Castanera R."/>
            <person name="Culley D."/>
            <person name="Daum C."/>
            <person name="Ezra D."/>
            <person name="Gonzalez J."/>
            <person name="Henrissat B."/>
            <person name="Kuo A."/>
            <person name="Liang C."/>
            <person name="Lipzen A."/>
            <person name="Lutzoni F."/>
            <person name="Magnuson J."/>
            <person name="Mondo S."/>
            <person name="Nolan M."/>
            <person name="Ohm R."/>
            <person name="Pangilinan J."/>
            <person name="Park H.-J."/>
            <person name="Ramirez L."/>
            <person name="Alfaro M."/>
            <person name="Sun H."/>
            <person name="Tritt A."/>
            <person name="Yoshinaga Y."/>
            <person name="Zwiers L.-H."/>
            <person name="Turgeon B."/>
            <person name="Goodwin S."/>
            <person name="Spatafora J."/>
            <person name="Crous P."/>
            <person name="Grigoriev I."/>
        </authorList>
    </citation>
    <scope>NUCLEOTIDE SEQUENCE</scope>
    <source>
        <strain evidence="7">CBS 183.55</strain>
    </source>
</reference>
<dbReference type="InterPro" id="IPR032382">
    <property type="entry name" value="AltA1"/>
</dbReference>
<proteinExistence type="predicted"/>
<evidence type="ECO:0000256" key="3">
    <source>
        <dbReference type="ARBA" id="ARBA00022729"/>
    </source>
</evidence>
<dbReference type="Gene3D" id="2.40.350.20">
    <property type="match status" value="1"/>
</dbReference>
<dbReference type="AlphaFoldDB" id="A0A6A5RYY0"/>